<dbReference type="PRINTS" id="PR00598">
    <property type="entry name" value="HTHMARR"/>
</dbReference>
<evidence type="ECO:0000259" key="4">
    <source>
        <dbReference type="PROSITE" id="PS50995"/>
    </source>
</evidence>
<dbReference type="SMART" id="SM00347">
    <property type="entry name" value="HTH_MARR"/>
    <property type="match status" value="1"/>
</dbReference>
<evidence type="ECO:0000313" key="5">
    <source>
        <dbReference type="EMBL" id="MFC3676291.1"/>
    </source>
</evidence>
<reference evidence="6" key="1">
    <citation type="journal article" date="2019" name="Int. J. Syst. Evol. Microbiol.">
        <title>The Global Catalogue of Microorganisms (GCM) 10K type strain sequencing project: providing services to taxonomists for standard genome sequencing and annotation.</title>
        <authorList>
            <consortium name="The Broad Institute Genomics Platform"/>
            <consortium name="The Broad Institute Genome Sequencing Center for Infectious Disease"/>
            <person name="Wu L."/>
            <person name="Ma J."/>
        </authorList>
    </citation>
    <scope>NUCLEOTIDE SEQUENCE [LARGE SCALE GENOMIC DNA]</scope>
    <source>
        <strain evidence="6">KCTC 42182</strain>
    </source>
</reference>
<accession>A0ABV7VIB6</accession>
<dbReference type="InterPro" id="IPR000835">
    <property type="entry name" value="HTH_MarR-typ"/>
</dbReference>
<dbReference type="PANTHER" id="PTHR42756:SF1">
    <property type="entry name" value="TRANSCRIPTIONAL REPRESSOR OF EMRAB OPERON"/>
    <property type="match status" value="1"/>
</dbReference>
<dbReference type="SUPFAM" id="SSF46785">
    <property type="entry name" value="Winged helix' DNA-binding domain"/>
    <property type="match status" value="1"/>
</dbReference>
<organism evidence="5 6">
    <name type="scientific">Ferrovibrio xuzhouensis</name>
    <dbReference type="NCBI Taxonomy" id="1576914"/>
    <lineage>
        <taxon>Bacteria</taxon>
        <taxon>Pseudomonadati</taxon>
        <taxon>Pseudomonadota</taxon>
        <taxon>Alphaproteobacteria</taxon>
        <taxon>Rhodospirillales</taxon>
        <taxon>Rhodospirillaceae</taxon>
        <taxon>Ferrovibrio</taxon>
    </lineage>
</organism>
<dbReference type="InterPro" id="IPR036390">
    <property type="entry name" value="WH_DNA-bd_sf"/>
</dbReference>
<keyword evidence="1" id="KW-0805">Transcription regulation</keyword>
<name>A0ABV7VIB6_9PROT</name>
<dbReference type="Gene3D" id="1.10.10.10">
    <property type="entry name" value="Winged helix-like DNA-binding domain superfamily/Winged helix DNA-binding domain"/>
    <property type="match status" value="1"/>
</dbReference>
<evidence type="ECO:0000256" key="2">
    <source>
        <dbReference type="ARBA" id="ARBA00023125"/>
    </source>
</evidence>
<dbReference type="PROSITE" id="PS50995">
    <property type="entry name" value="HTH_MARR_2"/>
    <property type="match status" value="1"/>
</dbReference>
<evidence type="ECO:0000256" key="1">
    <source>
        <dbReference type="ARBA" id="ARBA00023015"/>
    </source>
</evidence>
<sequence length="160" mass="17706">MSGEKTTRAAMPADDLATFNLYDAPGHLLRRCQQLAVDLYTMEVGVSGLTPRQFALMLAIYQNPGISQVELVRLTGIDRSTVAEMVARLIKRGLLVRQRTETDRRTNALAVTAEGEAQLRTAKPGVARAQDRILHPIPQAQRDAFITSLRQLVEGLEQKP</sequence>
<evidence type="ECO:0000256" key="3">
    <source>
        <dbReference type="ARBA" id="ARBA00023163"/>
    </source>
</evidence>
<keyword evidence="2" id="KW-0238">DNA-binding</keyword>
<dbReference type="PROSITE" id="PS01117">
    <property type="entry name" value="HTH_MARR_1"/>
    <property type="match status" value="1"/>
</dbReference>
<comment type="caution">
    <text evidence="5">The sequence shown here is derived from an EMBL/GenBank/DDBJ whole genome shotgun (WGS) entry which is preliminary data.</text>
</comment>
<dbReference type="RefSeq" id="WP_379726626.1">
    <property type="nucleotide sequence ID" value="NZ_JBHRYJ010000002.1"/>
</dbReference>
<dbReference type="Proteomes" id="UP001595711">
    <property type="component" value="Unassembled WGS sequence"/>
</dbReference>
<dbReference type="InterPro" id="IPR023187">
    <property type="entry name" value="Tscrpt_reg_MarR-type_CS"/>
</dbReference>
<proteinExistence type="predicted"/>
<dbReference type="Pfam" id="PF12802">
    <property type="entry name" value="MarR_2"/>
    <property type="match status" value="1"/>
</dbReference>
<dbReference type="PANTHER" id="PTHR42756">
    <property type="entry name" value="TRANSCRIPTIONAL REGULATOR, MARR"/>
    <property type="match status" value="1"/>
</dbReference>
<feature type="domain" description="HTH marR-type" evidence="4">
    <location>
        <begin position="25"/>
        <end position="154"/>
    </location>
</feature>
<evidence type="ECO:0000313" key="6">
    <source>
        <dbReference type="Proteomes" id="UP001595711"/>
    </source>
</evidence>
<dbReference type="InterPro" id="IPR036388">
    <property type="entry name" value="WH-like_DNA-bd_sf"/>
</dbReference>
<keyword evidence="3" id="KW-0804">Transcription</keyword>
<keyword evidence="6" id="KW-1185">Reference proteome</keyword>
<gene>
    <name evidence="5" type="ORF">ACFOOQ_12100</name>
</gene>
<dbReference type="EMBL" id="JBHRYJ010000002">
    <property type="protein sequence ID" value="MFC3676291.1"/>
    <property type="molecule type" value="Genomic_DNA"/>
</dbReference>
<protein>
    <submittedName>
        <fullName evidence="5">MarR family winged helix-turn-helix transcriptional regulator</fullName>
    </submittedName>
</protein>